<protein>
    <submittedName>
        <fullName evidence="2">Hydrolase, alpha/beta fold family</fullName>
    </submittedName>
</protein>
<accession>A0A6J4Q7C1</accession>
<feature type="compositionally biased region" description="Basic and acidic residues" evidence="1">
    <location>
        <begin position="108"/>
        <end position="123"/>
    </location>
</feature>
<feature type="region of interest" description="Disordered" evidence="1">
    <location>
        <begin position="256"/>
        <end position="292"/>
    </location>
</feature>
<feature type="compositionally biased region" description="Basic residues" evidence="1">
    <location>
        <begin position="264"/>
        <end position="280"/>
    </location>
</feature>
<feature type="compositionally biased region" description="Basic residues" evidence="1">
    <location>
        <begin position="98"/>
        <end position="107"/>
    </location>
</feature>
<proteinExistence type="predicted"/>
<dbReference type="EMBL" id="CADCUV010000151">
    <property type="protein sequence ID" value="CAA9429973.1"/>
    <property type="molecule type" value="Genomic_DNA"/>
</dbReference>
<evidence type="ECO:0000313" key="2">
    <source>
        <dbReference type="EMBL" id="CAA9429973.1"/>
    </source>
</evidence>
<dbReference type="GO" id="GO:0016787">
    <property type="term" value="F:hydrolase activity"/>
    <property type="evidence" value="ECO:0007669"/>
    <property type="project" value="UniProtKB-KW"/>
</dbReference>
<evidence type="ECO:0000256" key="1">
    <source>
        <dbReference type="SAM" id="MobiDB-lite"/>
    </source>
</evidence>
<feature type="non-terminal residue" evidence="2">
    <location>
        <position position="292"/>
    </location>
</feature>
<reference evidence="2" key="1">
    <citation type="submission" date="2020-02" db="EMBL/GenBank/DDBJ databases">
        <authorList>
            <person name="Meier V. D."/>
        </authorList>
    </citation>
    <scope>NUCLEOTIDE SEQUENCE</scope>
    <source>
        <strain evidence="2">AVDCRST_MAG22</strain>
    </source>
</reference>
<feature type="region of interest" description="Disordered" evidence="1">
    <location>
        <begin position="1"/>
        <end position="26"/>
    </location>
</feature>
<gene>
    <name evidence="2" type="ORF">AVDCRST_MAG22-3192</name>
</gene>
<keyword evidence="2" id="KW-0378">Hydrolase</keyword>
<name>A0A6J4Q7C1_9ACTN</name>
<feature type="non-terminal residue" evidence="2">
    <location>
        <position position="1"/>
    </location>
</feature>
<sequence>GGVTGGWGGERSPVGAGRDPLPGCRGWSDASVRARLAGERCAVAGRGPGSLRAVQVRGPGLAARRARRTDGLRGGSEPAGRRPDRRGLHGCAGPARRDPRRQRHGRGHLPDRGDRAPGEDRPPGPHQLRRVRGLPAVATRHLSARSPSPRLPLRRGGGLDAEGPFRPAVVAQARRQTADGRGHARRLLRGRDEQPGGQAGSDAFPPEDIQEGYPGGCQAVPGLPEPGLDRLGQRRPLLSLAVCLASPKRLPGRQAAVSLGVPRVRARGSARGPGRAHSRFRPAQEQSRDQSM</sequence>
<organism evidence="2">
    <name type="scientific">uncultured Rubrobacteraceae bacterium</name>
    <dbReference type="NCBI Taxonomy" id="349277"/>
    <lineage>
        <taxon>Bacteria</taxon>
        <taxon>Bacillati</taxon>
        <taxon>Actinomycetota</taxon>
        <taxon>Rubrobacteria</taxon>
        <taxon>Rubrobacterales</taxon>
        <taxon>Rubrobacteraceae</taxon>
        <taxon>environmental samples</taxon>
    </lineage>
</organism>
<dbReference type="AlphaFoldDB" id="A0A6J4Q7C1"/>
<feature type="region of interest" description="Disordered" evidence="1">
    <location>
        <begin position="43"/>
        <end position="230"/>
    </location>
</feature>